<dbReference type="PROSITE" id="PS51112">
    <property type="entry name" value="AMMECR1"/>
    <property type="match status" value="1"/>
</dbReference>
<proteinExistence type="predicted"/>
<dbReference type="Gene3D" id="3.30.700.20">
    <property type="entry name" value="Hypothetical protein ph0010, domain 1"/>
    <property type="match status" value="1"/>
</dbReference>
<dbReference type="EMBL" id="FTMN01000002">
    <property type="protein sequence ID" value="SIQ07739.1"/>
    <property type="molecule type" value="Genomic_DNA"/>
</dbReference>
<dbReference type="InterPro" id="IPR036071">
    <property type="entry name" value="AMMECR1_dom_sf"/>
</dbReference>
<dbReference type="InterPro" id="IPR027623">
    <property type="entry name" value="AmmeMemoSam_A"/>
</dbReference>
<protein>
    <submittedName>
        <fullName evidence="2">Uncharacterized protein, PH0010 family/AmmeMemoRadiSam system protein A</fullName>
    </submittedName>
</protein>
<dbReference type="eggNOG" id="COG2078">
    <property type="taxonomic scope" value="Bacteria"/>
</dbReference>
<dbReference type="InterPro" id="IPR027485">
    <property type="entry name" value="AMMECR1_N"/>
</dbReference>
<dbReference type="NCBIfam" id="TIGR04335">
    <property type="entry name" value="AmmeMemoSam_A"/>
    <property type="match status" value="1"/>
</dbReference>
<evidence type="ECO:0000313" key="2">
    <source>
        <dbReference type="EMBL" id="SIQ07739.1"/>
    </source>
</evidence>
<gene>
    <name evidence="2" type="ORF">SAMN05421647_10232</name>
</gene>
<organism evidence="2 3">
    <name type="scientific">Marinobacterium stanieri</name>
    <dbReference type="NCBI Taxonomy" id="49186"/>
    <lineage>
        <taxon>Bacteria</taxon>
        <taxon>Pseudomonadati</taxon>
        <taxon>Pseudomonadota</taxon>
        <taxon>Gammaproteobacteria</taxon>
        <taxon>Oceanospirillales</taxon>
        <taxon>Oceanospirillaceae</taxon>
        <taxon>Marinobacterium</taxon>
    </lineage>
</organism>
<dbReference type="InterPro" id="IPR002733">
    <property type="entry name" value="AMMECR1_domain"/>
</dbReference>
<dbReference type="Proteomes" id="UP000186895">
    <property type="component" value="Unassembled WGS sequence"/>
</dbReference>
<evidence type="ECO:0000259" key="1">
    <source>
        <dbReference type="PROSITE" id="PS51112"/>
    </source>
</evidence>
<dbReference type="AlphaFoldDB" id="A0A1N6PU43"/>
<accession>A0A1N6PU43</accession>
<dbReference type="Pfam" id="PF01871">
    <property type="entry name" value="AMMECR1"/>
    <property type="match status" value="1"/>
</dbReference>
<sequence length="196" mass="21846">MSVTDVLPCNALLAIARQAIAKALRYRYAALDLHELDSPLLQLERASFVTLESDGRLRGCIGSLYARQTLAEDVRHNAVQAALHDPRFQPLLPHEPIRIKVSVLSPLEEMDVANEAELVRQLRPGLDGILIRVGYHQATFLPDVWQSLTTPEAFMQALKQKAGMASGELDSDLMQAWRYSTQICSEPDEKSIELGQ</sequence>
<feature type="domain" description="AMMECR1" evidence="1">
    <location>
        <begin position="7"/>
        <end position="195"/>
    </location>
</feature>
<dbReference type="STRING" id="49186.SAMN05421647_10232"/>
<dbReference type="SUPFAM" id="SSF143447">
    <property type="entry name" value="AMMECR1-like"/>
    <property type="match status" value="1"/>
</dbReference>
<dbReference type="InterPro" id="IPR023473">
    <property type="entry name" value="AMMECR1"/>
</dbReference>
<dbReference type="PANTHER" id="PTHR13016:SF0">
    <property type="entry name" value="AMME SYNDROME CANDIDATE GENE 1 PROTEIN"/>
    <property type="match status" value="1"/>
</dbReference>
<dbReference type="RefSeq" id="WP_076461370.1">
    <property type="nucleotide sequence ID" value="NZ_FTMN01000002.1"/>
</dbReference>
<keyword evidence="3" id="KW-1185">Reference proteome</keyword>
<name>A0A1N6PU43_9GAMM</name>
<evidence type="ECO:0000313" key="3">
    <source>
        <dbReference type="Proteomes" id="UP000186895"/>
    </source>
</evidence>
<dbReference type="Gene3D" id="3.30.1490.150">
    <property type="entry name" value="Hypothetical protein ph0010, domain 2"/>
    <property type="match status" value="1"/>
</dbReference>
<reference evidence="2 3" key="1">
    <citation type="submission" date="2017-01" db="EMBL/GenBank/DDBJ databases">
        <authorList>
            <person name="Mah S.A."/>
            <person name="Swanson W.J."/>
            <person name="Moy G.W."/>
            <person name="Vacquier V.D."/>
        </authorList>
    </citation>
    <scope>NUCLEOTIDE SEQUENCE [LARGE SCALE GENOMIC DNA]</scope>
    <source>
        <strain evidence="2 3">DSM 7027</strain>
    </source>
</reference>
<dbReference type="PANTHER" id="PTHR13016">
    <property type="entry name" value="AMMECR1 HOMOLOG"/>
    <property type="match status" value="1"/>
</dbReference>